<dbReference type="AlphaFoldDB" id="A0A9D3NC48"/>
<proteinExistence type="predicted"/>
<accession>A0A9D3NC48</accession>
<protein>
    <submittedName>
        <fullName evidence="1">Uncharacterized protein</fullName>
    </submittedName>
</protein>
<reference evidence="1 2" key="1">
    <citation type="submission" date="2021-06" db="EMBL/GenBank/DDBJ databases">
        <title>Chromosome-level genome assembly of the red-tail catfish (Hemibagrus wyckioides).</title>
        <authorList>
            <person name="Shao F."/>
        </authorList>
    </citation>
    <scope>NUCLEOTIDE SEQUENCE [LARGE SCALE GENOMIC DNA]</scope>
    <source>
        <strain evidence="1">EC202008001</strain>
        <tissue evidence="1">Blood</tissue>
    </source>
</reference>
<keyword evidence="2" id="KW-1185">Reference proteome</keyword>
<gene>
    <name evidence="1" type="ORF">KOW79_016862</name>
</gene>
<dbReference type="Proteomes" id="UP000824219">
    <property type="component" value="Linkage Group LG20"/>
</dbReference>
<comment type="caution">
    <text evidence="1">The sequence shown here is derived from an EMBL/GenBank/DDBJ whole genome shotgun (WGS) entry which is preliminary data.</text>
</comment>
<dbReference type="EMBL" id="JAHKSW010000020">
    <property type="protein sequence ID" value="KAG7319719.1"/>
    <property type="molecule type" value="Genomic_DNA"/>
</dbReference>
<sequence>MCQALSVLQHLGTINRDGLILLPVSSQQRGQGRGVLDVRQTEPARETARCHFRLQRATLYRESLTQNAQR</sequence>
<evidence type="ECO:0000313" key="2">
    <source>
        <dbReference type="Proteomes" id="UP000824219"/>
    </source>
</evidence>
<evidence type="ECO:0000313" key="1">
    <source>
        <dbReference type="EMBL" id="KAG7319719.1"/>
    </source>
</evidence>
<organism evidence="1 2">
    <name type="scientific">Hemibagrus wyckioides</name>
    <dbReference type="NCBI Taxonomy" id="337641"/>
    <lineage>
        <taxon>Eukaryota</taxon>
        <taxon>Metazoa</taxon>
        <taxon>Chordata</taxon>
        <taxon>Craniata</taxon>
        <taxon>Vertebrata</taxon>
        <taxon>Euteleostomi</taxon>
        <taxon>Actinopterygii</taxon>
        <taxon>Neopterygii</taxon>
        <taxon>Teleostei</taxon>
        <taxon>Ostariophysi</taxon>
        <taxon>Siluriformes</taxon>
        <taxon>Bagridae</taxon>
        <taxon>Hemibagrus</taxon>
    </lineage>
</organism>
<name>A0A9D3NC48_9TELE</name>